<dbReference type="AlphaFoldDB" id="A0A918P5B6"/>
<dbReference type="EMBL" id="BMYX01000015">
    <property type="protein sequence ID" value="GGY20759.1"/>
    <property type="molecule type" value="Genomic_DNA"/>
</dbReference>
<feature type="signal peptide" evidence="1">
    <location>
        <begin position="1"/>
        <end position="28"/>
    </location>
</feature>
<evidence type="ECO:0000259" key="2">
    <source>
        <dbReference type="Pfam" id="PF01464"/>
    </source>
</evidence>
<accession>A0A918P5B6</accession>
<feature type="domain" description="Transglycosylase SLT" evidence="2">
    <location>
        <begin position="34"/>
        <end position="142"/>
    </location>
</feature>
<dbReference type="InterPro" id="IPR008258">
    <property type="entry name" value="Transglycosylase_SLT_dom_1"/>
</dbReference>
<evidence type="ECO:0000313" key="3">
    <source>
        <dbReference type="EMBL" id="GGY20759.1"/>
    </source>
</evidence>
<sequence length="170" mass="19150">MTLRNTYRSLMGALITALLLLAPTLCRADTNVAECFQAAAQTYQIDPYLLLAIAQTESGLHPDVVNVNRTADGRRASFDMGLMQINSGWLPQLQKYGITRASLIEPCTNIRVGAWILAGLIQKHGHVWESIGAYNASCGGKNQTTCRRLRDRYIRKVATHYEWIRQRRPF</sequence>
<comment type="caution">
    <text evidence="3">The sequence shown here is derived from an EMBL/GenBank/DDBJ whole genome shotgun (WGS) entry which is preliminary data.</text>
</comment>
<proteinExistence type="predicted"/>
<keyword evidence="1" id="KW-0732">Signal</keyword>
<dbReference type="Proteomes" id="UP000645257">
    <property type="component" value="Unassembled WGS sequence"/>
</dbReference>
<dbReference type="CDD" id="cd13400">
    <property type="entry name" value="LT_IagB-like"/>
    <property type="match status" value="1"/>
</dbReference>
<dbReference type="SUPFAM" id="SSF53955">
    <property type="entry name" value="Lysozyme-like"/>
    <property type="match status" value="1"/>
</dbReference>
<dbReference type="Pfam" id="PF01464">
    <property type="entry name" value="SLT"/>
    <property type="match status" value="1"/>
</dbReference>
<dbReference type="InterPro" id="IPR023346">
    <property type="entry name" value="Lysozyme-like_dom_sf"/>
</dbReference>
<name>A0A918P5B6_9NEIS</name>
<evidence type="ECO:0000313" key="4">
    <source>
        <dbReference type="Proteomes" id="UP000645257"/>
    </source>
</evidence>
<gene>
    <name evidence="3" type="ORF">GCM10011289_25490</name>
</gene>
<dbReference type="RefSeq" id="WP_189534903.1">
    <property type="nucleotide sequence ID" value="NZ_BMYX01000015.1"/>
</dbReference>
<protein>
    <recommendedName>
        <fullName evidence="2">Transglycosylase SLT domain-containing protein</fullName>
    </recommendedName>
</protein>
<keyword evidence="4" id="KW-1185">Reference proteome</keyword>
<organism evidence="3 4">
    <name type="scientific">Paludibacterium paludis</name>
    <dbReference type="NCBI Taxonomy" id="1225769"/>
    <lineage>
        <taxon>Bacteria</taxon>
        <taxon>Pseudomonadati</taxon>
        <taxon>Pseudomonadota</taxon>
        <taxon>Betaproteobacteria</taxon>
        <taxon>Neisseriales</taxon>
        <taxon>Chromobacteriaceae</taxon>
        <taxon>Paludibacterium</taxon>
    </lineage>
</organism>
<reference evidence="3" key="2">
    <citation type="submission" date="2020-09" db="EMBL/GenBank/DDBJ databases">
        <authorList>
            <person name="Sun Q."/>
            <person name="Kim S."/>
        </authorList>
    </citation>
    <scope>NUCLEOTIDE SEQUENCE</scope>
    <source>
        <strain evidence="3">KCTC 32182</strain>
    </source>
</reference>
<dbReference type="Gene3D" id="1.10.530.10">
    <property type="match status" value="1"/>
</dbReference>
<feature type="chain" id="PRO_5037725898" description="Transglycosylase SLT domain-containing protein" evidence="1">
    <location>
        <begin position="29"/>
        <end position="170"/>
    </location>
</feature>
<evidence type="ECO:0000256" key="1">
    <source>
        <dbReference type="SAM" id="SignalP"/>
    </source>
</evidence>
<reference evidence="3" key="1">
    <citation type="journal article" date="2014" name="Int. J. Syst. Evol. Microbiol.">
        <title>Complete genome sequence of Corynebacterium casei LMG S-19264T (=DSM 44701T), isolated from a smear-ripened cheese.</title>
        <authorList>
            <consortium name="US DOE Joint Genome Institute (JGI-PGF)"/>
            <person name="Walter F."/>
            <person name="Albersmeier A."/>
            <person name="Kalinowski J."/>
            <person name="Ruckert C."/>
        </authorList>
    </citation>
    <scope>NUCLEOTIDE SEQUENCE</scope>
    <source>
        <strain evidence="3">KCTC 32182</strain>
    </source>
</reference>